<dbReference type="Proteomes" id="UP000317332">
    <property type="component" value="Unassembled WGS sequence"/>
</dbReference>
<dbReference type="InterPro" id="IPR013078">
    <property type="entry name" value="His_Pase_superF_clade-1"/>
</dbReference>
<keyword evidence="5" id="KW-0413">Isomerase</keyword>
<accession>A0A506PCK6</accession>
<dbReference type="SUPFAM" id="SSF53254">
    <property type="entry name" value="Phosphoglycerate mutase-like"/>
    <property type="match status" value="1"/>
</dbReference>
<dbReference type="OrthoDB" id="9810154at2"/>
<keyword evidence="3" id="KW-0312">Gluconeogenesis</keyword>
<comment type="similarity">
    <text evidence="1">Belongs to the phosphoglycerate mutase family. BPG-dependent PGAM subfamily.</text>
</comment>
<evidence type="ECO:0000256" key="3">
    <source>
        <dbReference type="ARBA" id="ARBA00022432"/>
    </source>
</evidence>
<evidence type="ECO:0000313" key="7">
    <source>
        <dbReference type="EMBL" id="TPV31556.1"/>
    </source>
</evidence>
<dbReference type="RefSeq" id="WP_140991656.1">
    <property type="nucleotide sequence ID" value="NZ_VHIQ01000008.1"/>
</dbReference>
<comment type="caution">
    <text evidence="7">The sequence shown here is derived from an EMBL/GenBank/DDBJ whole genome shotgun (WGS) entry which is preliminary data.</text>
</comment>
<evidence type="ECO:0000313" key="8">
    <source>
        <dbReference type="Proteomes" id="UP000317332"/>
    </source>
</evidence>
<dbReference type="InterPro" id="IPR029033">
    <property type="entry name" value="His_PPase_superfam"/>
</dbReference>
<dbReference type="GO" id="GO:0006094">
    <property type="term" value="P:gluconeogenesis"/>
    <property type="evidence" value="ECO:0007669"/>
    <property type="project" value="UniProtKB-KW"/>
</dbReference>
<proteinExistence type="inferred from homology"/>
<dbReference type="GO" id="GO:0006096">
    <property type="term" value="P:glycolytic process"/>
    <property type="evidence" value="ECO:0007669"/>
    <property type="project" value="UniProtKB-KW"/>
</dbReference>
<evidence type="ECO:0000256" key="5">
    <source>
        <dbReference type="ARBA" id="ARBA00023235"/>
    </source>
</evidence>
<dbReference type="GO" id="GO:0004619">
    <property type="term" value="F:phosphoglycerate mutase activity"/>
    <property type="evidence" value="ECO:0007669"/>
    <property type="project" value="UniProtKB-EC"/>
</dbReference>
<evidence type="ECO:0000256" key="6">
    <source>
        <dbReference type="PIRSR" id="PIRSR613078-2"/>
    </source>
</evidence>
<name>A0A506PCK6_9FLAO</name>
<feature type="binding site" evidence="6">
    <location>
        <position position="57"/>
    </location>
    <ligand>
        <name>substrate</name>
    </ligand>
</feature>
<dbReference type="SMART" id="SM00855">
    <property type="entry name" value="PGAM"/>
    <property type="match status" value="1"/>
</dbReference>
<feature type="binding site" evidence="6">
    <location>
        <begin position="8"/>
        <end position="15"/>
    </location>
    <ligand>
        <name>substrate</name>
    </ligand>
</feature>
<evidence type="ECO:0000256" key="1">
    <source>
        <dbReference type="ARBA" id="ARBA00006717"/>
    </source>
</evidence>
<dbReference type="InterPro" id="IPR005952">
    <property type="entry name" value="Phosphogly_mut1"/>
</dbReference>
<keyword evidence="4" id="KW-0324">Glycolysis</keyword>
<dbReference type="Gene3D" id="3.40.50.1240">
    <property type="entry name" value="Phosphoglycerate mutase-like"/>
    <property type="match status" value="1"/>
</dbReference>
<dbReference type="EMBL" id="VHIQ01000008">
    <property type="protein sequence ID" value="TPV31556.1"/>
    <property type="molecule type" value="Genomic_DNA"/>
</dbReference>
<dbReference type="AlphaFoldDB" id="A0A506PCK6"/>
<evidence type="ECO:0000256" key="2">
    <source>
        <dbReference type="ARBA" id="ARBA00012028"/>
    </source>
</evidence>
<organism evidence="7 8">
    <name type="scientific">Paucihalobacter ruber</name>
    <dbReference type="NCBI Taxonomy" id="2567861"/>
    <lineage>
        <taxon>Bacteria</taxon>
        <taxon>Pseudomonadati</taxon>
        <taxon>Bacteroidota</taxon>
        <taxon>Flavobacteriia</taxon>
        <taxon>Flavobacteriales</taxon>
        <taxon>Flavobacteriaceae</taxon>
        <taxon>Paucihalobacter</taxon>
    </lineage>
</organism>
<evidence type="ECO:0000256" key="4">
    <source>
        <dbReference type="ARBA" id="ARBA00023152"/>
    </source>
</evidence>
<gene>
    <name evidence="7" type="ORF">FJ651_15330</name>
</gene>
<dbReference type="EC" id="5.4.2.11" evidence="2"/>
<keyword evidence="8" id="KW-1185">Reference proteome</keyword>
<dbReference type="Pfam" id="PF00300">
    <property type="entry name" value="His_Phos_1"/>
    <property type="match status" value="1"/>
</dbReference>
<sequence>MKHVILIRHGKSSWNHNVGDVLRPLSERGVSDIKKIAKQFKLLEINPDAVFTSHAKRASHTCELFCEGIDYNLNDFDVVQLLYDFEGSQVIDFIKKLSHHIKVVLIFGHNNAFTNISNIFGSKYIDNVPTSGLVHLVFDIDKWENLKPGITKQTLFPKEL</sequence>
<protein>
    <recommendedName>
        <fullName evidence="2">phosphoglycerate mutase (2,3-diphosphoglycerate-dependent)</fullName>
        <ecNumber evidence="2">5.4.2.11</ecNumber>
    </recommendedName>
</protein>
<dbReference type="CDD" id="cd07067">
    <property type="entry name" value="HP_PGM_like"/>
    <property type="match status" value="1"/>
</dbReference>
<dbReference type="PANTHER" id="PTHR11931">
    <property type="entry name" value="PHOSPHOGLYCERATE MUTASE"/>
    <property type="match status" value="1"/>
</dbReference>
<reference evidence="7 8" key="1">
    <citation type="submission" date="2019-06" db="EMBL/GenBank/DDBJ databases">
        <title>Flavobacteriaceae Paucihalobacterium erythroidium CWB-1, complete genome.</title>
        <authorList>
            <person name="Wu S."/>
        </authorList>
    </citation>
    <scope>NUCLEOTIDE SEQUENCE [LARGE SCALE GENOMIC DNA]</scope>
    <source>
        <strain evidence="7 8">CWB-1</strain>
    </source>
</reference>